<protein>
    <recommendedName>
        <fullName evidence="3">F-box domain-containing protein</fullName>
    </recommendedName>
</protein>
<keyword evidence="2" id="KW-1185">Reference proteome</keyword>
<name>A0A9Q8PLR8_PASFU</name>
<dbReference type="EMBL" id="CP090175">
    <property type="protein sequence ID" value="UJO24944.1"/>
    <property type="molecule type" value="Genomic_DNA"/>
</dbReference>
<organism evidence="1 2">
    <name type="scientific">Passalora fulva</name>
    <name type="common">Tomato leaf mold</name>
    <name type="synonym">Cladosporium fulvum</name>
    <dbReference type="NCBI Taxonomy" id="5499"/>
    <lineage>
        <taxon>Eukaryota</taxon>
        <taxon>Fungi</taxon>
        <taxon>Dikarya</taxon>
        <taxon>Ascomycota</taxon>
        <taxon>Pezizomycotina</taxon>
        <taxon>Dothideomycetes</taxon>
        <taxon>Dothideomycetidae</taxon>
        <taxon>Mycosphaerellales</taxon>
        <taxon>Mycosphaerellaceae</taxon>
        <taxon>Fulvia</taxon>
    </lineage>
</organism>
<evidence type="ECO:0000313" key="1">
    <source>
        <dbReference type="EMBL" id="UJO24944.1"/>
    </source>
</evidence>
<accession>A0A9Q8PLR8</accession>
<proteinExistence type="predicted"/>
<dbReference type="AlphaFoldDB" id="A0A9Q8PLR8"/>
<reference evidence="1" key="2">
    <citation type="journal article" date="2022" name="Microb. Genom.">
        <title>A chromosome-scale genome assembly of the tomato pathogen Cladosporium fulvum reveals a compartmentalized genome architecture and the presence of a dispensable chromosome.</title>
        <authorList>
            <person name="Zaccaron A.Z."/>
            <person name="Chen L.H."/>
            <person name="Samaras A."/>
            <person name="Stergiopoulos I."/>
        </authorList>
    </citation>
    <scope>NUCLEOTIDE SEQUENCE</scope>
    <source>
        <strain evidence="1">Race5_Kim</strain>
    </source>
</reference>
<evidence type="ECO:0008006" key="3">
    <source>
        <dbReference type="Google" id="ProtNLM"/>
    </source>
</evidence>
<gene>
    <name evidence="1" type="ORF">CLAFUR5_14470</name>
</gene>
<dbReference type="RefSeq" id="XP_047769310.1">
    <property type="nucleotide sequence ID" value="XM_047913618.1"/>
</dbReference>
<sequence>MSTTSQNTVADDNKIGILDLPQEIFDIIGNYVLPRQVPTLRLTSRGVNHRFHKVFLKVNYRTLTASLASKRSLRRSLAIVSVPEYARTIRQVDIYIDQYDDNKGWKGRMDDELEMERTHADKKYLIEIFRRLGRNAHGTTVQVRSGSVLGPRYFGASLGSRFNNRGLCAPNITDERPFRTITAALALSFLKIDRFVLDTFDEEAYSVAIHRVVLRSPHSCPAILNAQTLFQNVRELRMDVWPASSVSDYAVGKAICALRFAKVREMEIQAMLVLKDLVSFLRNHDGIEVLVLCQVTIDVEDFDSTITYATSVDAALNTLAPSRVIQTDTNTRFLGQYEEDEEIRYARSF</sequence>
<dbReference type="Proteomes" id="UP000756132">
    <property type="component" value="Chromosome 13"/>
</dbReference>
<evidence type="ECO:0000313" key="2">
    <source>
        <dbReference type="Proteomes" id="UP000756132"/>
    </source>
</evidence>
<dbReference type="GeneID" id="71994348"/>
<dbReference type="KEGG" id="ffu:CLAFUR5_14470"/>
<reference evidence="1" key="1">
    <citation type="submission" date="2021-12" db="EMBL/GenBank/DDBJ databases">
        <authorList>
            <person name="Zaccaron A."/>
            <person name="Stergiopoulos I."/>
        </authorList>
    </citation>
    <scope>NUCLEOTIDE SEQUENCE</scope>
    <source>
        <strain evidence="1">Race5_Kim</strain>
    </source>
</reference>